<dbReference type="Proteomes" id="UP000580250">
    <property type="component" value="Unassembled WGS sequence"/>
</dbReference>
<evidence type="ECO:0000256" key="1">
    <source>
        <dbReference type="SAM" id="MobiDB-lite"/>
    </source>
</evidence>
<sequence length="298" mass="33696">MLFAGILFALLVAIGEFFVESRRRQSLRLGLCLPGRLINWYFGMADTIYDPNNVPHSNTVLRFKGSQLYLDNVPTIVDNDTSDNSDGRMKTTTETGTRKTRLSELFNTINIILNSKIKNSSTFGSDSSFSSNALNEGRQEREMGASSHSASSLEEMDDSLCSLKQYNRFKHHSNCPTITGQPQKIIPKPLDTEQSPSFKMRRQSSLADNEETSTPSRRKISEPAAPLTQFPPAFPQRKNSIRNVFYKMSRTPSIVIGADAHNLLALQHLIPPTDERLLNRRQSSQEKFPFQAEQHERK</sequence>
<protein>
    <submittedName>
        <fullName evidence="3">Uncharacterized protein</fullName>
    </submittedName>
</protein>
<organism evidence="3 4">
    <name type="scientific">Meloidogyne enterolobii</name>
    <name type="common">Root-knot nematode worm</name>
    <name type="synonym">Meloidogyne mayaguensis</name>
    <dbReference type="NCBI Taxonomy" id="390850"/>
    <lineage>
        <taxon>Eukaryota</taxon>
        <taxon>Metazoa</taxon>
        <taxon>Ecdysozoa</taxon>
        <taxon>Nematoda</taxon>
        <taxon>Chromadorea</taxon>
        <taxon>Rhabditida</taxon>
        <taxon>Tylenchina</taxon>
        <taxon>Tylenchomorpha</taxon>
        <taxon>Tylenchoidea</taxon>
        <taxon>Meloidogynidae</taxon>
        <taxon>Meloidogyninae</taxon>
        <taxon>Meloidogyne</taxon>
    </lineage>
</organism>
<reference evidence="3 4" key="1">
    <citation type="submission" date="2020-08" db="EMBL/GenBank/DDBJ databases">
        <authorList>
            <person name="Koutsovoulos G."/>
            <person name="Danchin GJ E."/>
        </authorList>
    </citation>
    <scope>NUCLEOTIDE SEQUENCE [LARGE SCALE GENOMIC DNA]</scope>
</reference>
<feature type="chain" id="PRO_5028285923" evidence="2">
    <location>
        <begin position="22"/>
        <end position="298"/>
    </location>
</feature>
<comment type="caution">
    <text evidence="3">The sequence shown here is derived from an EMBL/GenBank/DDBJ whole genome shotgun (WGS) entry which is preliminary data.</text>
</comment>
<gene>
    <name evidence="3" type="ORF">MENT_LOCUS40103</name>
</gene>
<feature type="compositionally biased region" description="Low complexity" evidence="1">
    <location>
        <begin position="121"/>
        <end position="131"/>
    </location>
</feature>
<evidence type="ECO:0000313" key="4">
    <source>
        <dbReference type="Proteomes" id="UP000580250"/>
    </source>
</evidence>
<feature type="region of interest" description="Disordered" evidence="1">
    <location>
        <begin position="121"/>
        <end position="152"/>
    </location>
</feature>
<evidence type="ECO:0000256" key="2">
    <source>
        <dbReference type="SAM" id="SignalP"/>
    </source>
</evidence>
<evidence type="ECO:0000313" key="3">
    <source>
        <dbReference type="EMBL" id="CAD2187512.1"/>
    </source>
</evidence>
<feature type="compositionally biased region" description="Polar residues" evidence="1">
    <location>
        <begin position="192"/>
        <end position="215"/>
    </location>
</feature>
<dbReference type="AlphaFoldDB" id="A0A6V7WKJ4"/>
<dbReference type="EMBL" id="CAJEWN010000642">
    <property type="protein sequence ID" value="CAD2187512.1"/>
    <property type="molecule type" value="Genomic_DNA"/>
</dbReference>
<feature type="region of interest" description="Disordered" evidence="1">
    <location>
        <begin position="172"/>
        <end position="235"/>
    </location>
</feature>
<proteinExistence type="predicted"/>
<name>A0A6V7WKJ4_MELEN</name>
<feature type="signal peptide" evidence="2">
    <location>
        <begin position="1"/>
        <end position="21"/>
    </location>
</feature>
<keyword evidence="2" id="KW-0732">Signal</keyword>
<accession>A0A6V7WKJ4</accession>